<evidence type="ECO:0000259" key="7">
    <source>
        <dbReference type="Pfam" id="PF02770"/>
    </source>
</evidence>
<dbReference type="OrthoDB" id="7486679at2"/>
<organism evidence="9 11">
    <name type="scientific">Zhongshania aliphaticivorans</name>
    <dbReference type="NCBI Taxonomy" id="1470434"/>
    <lineage>
        <taxon>Bacteria</taxon>
        <taxon>Pseudomonadati</taxon>
        <taxon>Pseudomonadota</taxon>
        <taxon>Gammaproteobacteria</taxon>
        <taxon>Cellvibrionales</taxon>
        <taxon>Spongiibacteraceae</taxon>
        <taxon>Zhongshania</taxon>
    </lineage>
</organism>
<dbReference type="CDD" id="cd00567">
    <property type="entry name" value="ACAD"/>
    <property type="match status" value="1"/>
</dbReference>
<dbReference type="PROSITE" id="PS00073">
    <property type="entry name" value="ACYL_COA_DH_2"/>
    <property type="match status" value="1"/>
</dbReference>
<dbReference type="Pfam" id="PF00441">
    <property type="entry name" value="Acyl-CoA_dh_1"/>
    <property type="match status" value="1"/>
</dbReference>
<protein>
    <submittedName>
        <fullName evidence="9">Acyl-CoA dehydrogenase, short-chain specific</fullName>
        <ecNumber evidence="9">1.3.8.1</ecNumber>
    </submittedName>
</protein>
<evidence type="ECO:0000256" key="4">
    <source>
        <dbReference type="ARBA" id="ARBA00022827"/>
    </source>
</evidence>
<dbReference type="Proteomes" id="UP000439591">
    <property type="component" value="Unassembled WGS sequence"/>
</dbReference>
<dbReference type="GO" id="GO:0016937">
    <property type="term" value="F:short-chain fatty acyl-CoA dehydrogenase activity"/>
    <property type="evidence" value="ECO:0007669"/>
    <property type="project" value="UniProtKB-EC"/>
</dbReference>
<evidence type="ECO:0000256" key="1">
    <source>
        <dbReference type="ARBA" id="ARBA00001974"/>
    </source>
</evidence>
<evidence type="ECO:0000313" key="11">
    <source>
        <dbReference type="Proteomes" id="UP000439591"/>
    </source>
</evidence>
<evidence type="ECO:0000313" key="8">
    <source>
        <dbReference type="EMBL" id="CAA0114650.1"/>
    </source>
</evidence>
<sequence>MATQSAQEINVQSPVDYRNLDAPIYSWDAIPKCQLGMTGSEATLPEHIAEFQKILRDFAINVARPIGIKLDRMTPEEVIAKDSHYWEFRKKYLELGVTVEALGEMEPQEAALLFSILFEELGYGDAGLAISVGAGILPQWLCAKFGRKDLLEEFPDEVLGCWGITEPDHGSDMLDPSRSVVYPGSSYGRPNLVADLTGDDIILHGQKSAWVSNGVIADVCIIYCAADSGDGPSASDGCALVFPMNLPGISRGKPLDKLGQRALNQGEIFFDNVRIPRKYLLAGPEDYQRAVYCIHAEANALMGATFTGLSQAALDLAIDYAHERVAGGVPIIQHQSVRSRLFHMYRKVEVSRSITRRGLNFNNDPQQGTPSLCTAMFSKTTGTQNAFEVTSDALQIFGGNGLTKEYPLEKMLRDARASLIEDGCNEVLALKGGSYLIDNDKLS</sequence>
<keyword evidence="4 5" id="KW-0274">FAD</keyword>
<gene>
    <name evidence="8" type="ORF">IHBHHGIJ_03586</name>
    <name evidence="9" type="ORF">KFEGEMFD_04018</name>
</gene>
<dbReference type="InterPro" id="IPR006089">
    <property type="entry name" value="Acyl-CoA_DH_CS"/>
</dbReference>
<dbReference type="PANTHER" id="PTHR43884:SF12">
    <property type="entry name" value="ISOVALERYL-COA DEHYDROGENASE, MITOCHONDRIAL-RELATED"/>
    <property type="match status" value="1"/>
</dbReference>
<dbReference type="GO" id="GO:0046359">
    <property type="term" value="P:butyrate catabolic process"/>
    <property type="evidence" value="ECO:0007669"/>
    <property type="project" value="TreeGrafter"/>
</dbReference>
<evidence type="ECO:0000256" key="2">
    <source>
        <dbReference type="ARBA" id="ARBA00009347"/>
    </source>
</evidence>
<keyword evidence="10" id="KW-1185">Reference proteome</keyword>
<comment type="cofactor">
    <cofactor evidence="1 5">
        <name>FAD</name>
        <dbReference type="ChEBI" id="CHEBI:57692"/>
    </cofactor>
</comment>
<dbReference type="InterPro" id="IPR046373">
    <property type="entry name" value="Acyl-CoA_Oxase/DH_mid-dom_sf"/>
</dbReference>
<keyword evidence="5 9" id="KW-0560">Oxidoreductase</keyword>
<dbReference type="SUPFAM" id="SSF56645">
    <property type="entry name" value="Acyl-CoA dehydrogenase NM domain-like"/>
    <property type="match status" value="1"/>
</dbReference>
<dbReference type="SUPFAM" id="SSF47203">
    <property type="entry name" value="Acyl-CoA dehydrogenase C-terminal domain-like"/>
    <property type="match status" value="1"/>
</dbReference>
<keyword evidence="3 5" id="KW-0285">Flavoprotein</keyword>
<dbReference type="Proteomes" id="UP000435877">
    <property type="component" value="Unassembled WGS sequence"/>
</dbReference>
<dbReference type="EMBL" id="CACSIK010000005">
    <property type="protein sequence ID" value="CAA0114650.1"/>
    <property type="molecule type" value="Genomic_DNA"/>
</dbReference>
<dbReference type="InterPro" id="IPR009075">
    <property type="entry name" value="AcylCo_DH/oxidase_C"/>
</dbReference>
<dbReference type="InterPro" id="IPR036250">
    <property type="entry name" value="AcylCo_DH-like_C"/>
</dbReference>
<dbReference type="EC" id="1.3.8.1" evidence="9"/>
<dbReference type="AlphaFoldDB" id="A0A5S9QWS1"/>
<dbReference type="InterPro" id="IPR009100">
    <property type="entry name" value="AcylCoA_DH/oxidase_NM_dom_sf"/>
</dbReference>
<evidence type="ECO:0000256" key="5">
    <source>
        <dbReference type="RuleBase" id="RU362125"/>
    </source>
</evidence>
<dbReference type="InterPro" id="IPR006091">
    <property type="entry name" value="Acyl-CoA_Oxase/DH_mid-dom"/>
</dbReference>
<evidence type="ECO:0000259" key="6">
    <source>
        <dbReference type="Pfam" id="PF00441"/>
    </source>
</evidence>
<evidence type="ECO:0000256" key="3">
    <source>
        <dbReference type="ARBA" id="ARBA00022630"/>
    </source>
</evidence>
<feature type="domain" description="Acyl-CoA dehydrogenase/oxidase C-terminal" evidence="6">
    <location>
        <begin position="301"/>
        <end position="429"/>
    </location>
</feature>
<name>A0A5S9QWS1_9GAMM</name>
<accession>A0A5S9QWS1</accession>
<dbReference type="Gene3D" id="2.40.110.10">
    <property type="entry name" value="Butyryl-CoA Dehydrogenase, subunit A, domain 2"/>
    <property type="match status" value="1"/>
</dbReference>
<evidence type="ECO:0000313" key="10">
    <source>
        <dbReference type="Proteomes" id="UP000435877"/>
    </source>
</evidence>
<feature type="domain" description="Acyl-CoA oxidase/dehydrogenase middle" evidence="7">
    <location>
        <begin position="161"/>
        <end position="273"/>
    </location>
</feature>
<dbReference type="GO" id="GO:0033539">
    <property type="term" value="P:fatty acid beta-oxidation using acyl-CoA dehydrogenase"/>
    <property type="evidence" value="ECO:0007669"/>
    <property type="project" value="TreeGrafter"/>
</dbReference>
<dbReference type="EMBL" id="CACSIM010000009">
    <property type="protein sequence ID" value="CAA0122973.1"/>
    <property type="molecule type" value="Genomic_DNA"/>
</dbReference>
<evidence type="ECO:0000313" key="9">
    <source>
        <dbReference type="EMBL" id="CAA0122973.1"/>
    </source>
</evidence>
<dbReference type="PANTHER" id="PTHR43884">
    <property type="entry name" value="ACYL-COA DEHYDROGENASE"/>
    <property type="match status" value="1"/>
</dbReference>
<dbReference type="Gene3D" id="1.20.140.10">
    <property type="entry name" value="Butyryl-CoA Dehydrogenase, subunit A, domain 3"/>
    <property type="match status" value="1"/>
</dbReference>
<dbReference type="RefSeq" id="WP_159270360.1">
    <property type="nucleotide sequence ID" value="NZ_CACSIK010000005.1"/>
</dbReference>
<reference evidence="10 11" key="1">
    <citation type="submission" date="2019-11" db="EMBL/GenBank/DDBJ databases">
        <authorList>
            <person name="Holert J."/>
        </authorList>
    </citation>
    <scope>NUCLEOTIDE SEQUENCE [LARGE SCALE GENOMIC DNA]</scope>
    <source>
        <strain evidence="9">BC3_2A</strain>
        <strain evidence="8">SB11_1A</strain>
    </source>
</reference>
<proteinExistence type="inferred from homology"/>
<comment type="similarity">
    <text evidence="2 5">Belongs to the acyl-CoA dehydrogenase family.</text>
</comment>
<dbReference type="Pfam" id="PF02770">
    <property type="entry name" value="Acyl-CoA_dh_M"/>
    <property type="match status" value="1"/>
</dbReference>